<dbReference type="GO" id="GO:0004500">
    <property type="term" value="F:dopamine beta-monooxygenase activity"/>
    <property type="evidence" value="ECO:0007669"/>
    <property type="project" value="InterPro"/>
</dbReference>
<dbReference type="Gene3D" id="2.60.120.230">
    <property type="match status" value="2"/>
</dbReference>
<keyword evidence="8" id="KW-1185">Reference proteome</keyword>
<feature type="domain" description="Copper type II ascorbate-dependent monooxygenase C-terminal" evidence="6">
    <location>
        <begin position="173"/>
        <end position="327"/>
    </location>
</feature>
<dbReference type="Pfam" id="PF03712">
    <property type="entry name" value="Cu2_monoox_C"/>
    <property type="match status" value="2"/>
</dbReference>
<feature type="non-terminal residue" evidence="7">
    <location>
        <position position="1"/>
    </location>
</feature>
<dbReference type="EMBL" id="CATQJA010002636">
    <property type="protein sequence ID" value="CAJ0575146.1"/>
    <property type="molecule type" value="Genomic_DNA"/>
</dbReference>
<dbReference type="InterPro" id="IPR024548">
    <property type="entry name" value="Cu2_monoox_C"/>
</dbReference>
<comment type="caution">
    <text evidence="7">The sequence shown here is derived from an EMBL/GenBank/DDBJ whole genome shotgun (WGS) entry which is preliminary data.</text>
</comment>
<evidence type="ECO:0000256" key="3">
    <source>
        <dbReference type="ARBA" id="ARBA00023180"/>
    </source>
</evidence>
<dbReference type="Proteomes" id="UP001177023">
    <property type="component" value="Unassembled WGS sequence"/>
</dbReference>
<dbReference type="GO" id="GO:0042421">
    <property type="term" value="P:norepinephrine biosynthetic process"/>
    <property type="evidence" value="ECO:0007669"/>
    <property type="project" value="TreeGrafter"/>
</dbReference>
<dbReference type="InterPro" id="IPR000945">
    <property type="entry name" value="DBH-like"/>
</dbReference>
<dbReference type="InterPro" id="IPR000323">
    <property type="entry name" value="Cu2_ascorb_mOase_N"/>
</dbReference>
<evidence type="ECO:0008006" key="9">
    <source>
        <dbReference type="Google" id="ProtNLM"/>
    </source>
</evidence>
<dbReference type="Pfam" id="PF01082">
    <property type="entry name" value="Cu2_monooxygen"/>
    <property type="match status" value="2"/>
</dbReference>
<evidence type="ECO:0000256" key="4">
    <source>
        <dbReference type="SAM" id="SignalP"/>
    </source>
</evidence>
<organism evidence="7 8">
    <name type="scientific">Mesorhabditis spiculigera</name>
    <dbReference type="NCBI Taxonomy" id="96644"/>
    <lineage>
        <taxon>Eukaryota</taxon>
        <taxon>Metazoa</taxon>
        <taxon>Ecdysozoa</taxon>
        <taxon>Nematoda</taxon>
        <taxon>Chromadorea</taxon>
        <taxon>Rhabditida</taxon>
        <taxon>Rhabditina</taxon>
        <taxon>Rhabditomorpha</taxon>
        <taxon>Rhabditoidea</taxon>
        <taxon>Rhabditidae</taxon>
        <taxon>Mesorhabditinae</taxon>
        <taxon>Mesorhabditis</taxon>
    </lineage>
</organism>
<dbReference type="Gene3D" id="2.60.120.310">
    <property type="entry name" value="Copper type II, ascorbate-dependent monooxygenase, N-terminal domain"/>
    <property type="match status" value="2"/>
</dbReference>
<dbReference type="SUPFAM" id="SSF49742">
    <property type="entry name" value="PHM/PNGase F"/>
    <property type="match status" value="4"/>
</dbReference>
<dbReference type="PANTHER" id="PTHR10157:SF23">
    <property type="entry name" value="MOXD1 HOMOLOG 1"/>
    <property type="match status" value="1"/>
</dbReference>
<dbReference type="InterPro" id="IPR008977">
    <property type="entry name" value="PHM/PNGase_F_dom_sf"/>
</dbReference>
<feature type="signal peptide" evidence="4">
    <location>
        <begin position="1"/>
        <end position="23"/>
    </location>
</feature>
<protein>
    <recommendedName>
        <fullName evidence="9">Peptidylglycine monooxygenase</fullName>
    </recommendedName>
</protein>
<evidence type="ECO:0000313" key="7">
    <source>
        <dbReference type="EMBL" id="CAJ0575146.1"/>
    </source>
</evidence>
<gene>
    <name evidence="7" type="ORF">MSPICULIGERA_LOCUS13462</name>
</gene>
<keyword evidence="4" id="KW-0732">Signal</keyword>
<evidence type="ECO:0000256" key="2">
    <source>
        <dbReference type="ARBA" id="ARBA00023157"/>
    </source>
</evidence>
<reference evidence="7" key="1">
    <citation type="submission" date="2023-06" db="EMBL/GenBank/DDBJ databases">
        <authorList>
            <person name="Delattre M."/>
        </authorList>
    </citation>
    <scope>NUCLEOTIDE SEQUENCE</scope>
    <source>
        <strain evidence="7">AF72</strain>
    </source>
</reference>
<keyword evidence="3" id="KW-0325">Glycoprotein</keyword>
<feature type="chain" id="PRO_5041329761" description="Peptidylglycine monooxygenase" evidence="4">
    <location>
        <begin position="24"/>
        <end position="693"/>
    </location>
</feature>
<dbReference type="GO" id="GO:0005615">
    <property type="term" value="C:extracellular space"/>
    <property type="evidence" value="ECO:0007669"/>
    <property type="project" value="TreeGrafter"/>
</dbReference>
<feature type="domain" description="Copper type II ascorbate-dependent monooxygenase N-terminal" evidence="5">
    <location>
        <begin position="30"/>
        <end position="153"/>
    </location>
</feature>
<dbReference type="GO" id="GO:0005507">
    <property type="term" value="F:copper ion binding"/>
    <property type="evidence" value="ECO:0007669"/>
    <property type="project" value="InterPro"/>
</dbReference>
<dbReference type="GO" id="GO:0030667">
    <property type="term" value="C:secretory granule membrane"/>
    <property type="evidence" value="ECO:0007669"/>
    <property type="project" value="TreeGrafter"/>
</dbReference>
<dbReference type="InterPro" id="IPR036939">
    <property type="entry name" value="Cu2_ascorb_mOase_N_sf"/>
</dbReference>
<feature type="domain" description="Copper type II ascorbate-dependent monooxygenase C-terminal" evidence="6">
    <location>
        <begin position="511"/>
        <end position="665"/>
    </location>
</feature>
<sequence>MVCVFPLLIFYFVSNFAPVSVNGDGLYFINLTTSDTKVPSVPTTYWCVVEKMPERLLSQKHHLVKLEPILQPYVPGLIHHVRLFGCESTATTPYNGPCDEIDGAKRCKKEIAAWGIGSAGAFILPEEAGYSIGGPDIVPYYMIEIHYNNAPQKSGLVDSSGLRLSVTSRLRPYDAGVLLIGTPAMSKSMVIPPGQRDFAFKGLCPKECTGNFPPTGIKVFGSELHAHASATKLWTTIEREGKAIGDLARLDPFVPAERHLQLFDPPITIMPGDALTTVCLYDSTNRTETTFSGPGHSNEMCINFLLYYPTVEVGYCFSEPKAEAVDEFFSKKERHNTTNPFANLTWTDGEARHLEELYETGPNKFSCLNKEGGPIVVPSVPTTYWCEVVKMPDRLMIQKHHLIKFEPILYPHIPGLVHHIRLFGCDATTAGPYSGLCDKFGLKQCKRDIAAWGINSAGAFILPKEAGFPFGGPEVVPYYMIEIHYHNHAEKVGLIDNSGLKLTVTSSLRPYDAGVLLLGTPATSKAMVIPPSQRDFPLKSVCTKDCTALFPTTGLKIFGSELHAHGAATKVWTSIERDGKPISDFSRIDPFRAADQHFVMFDPPRTLMPGDSLTTVCVYDTTNRTETTFSGPGHSDEMCVNFLLYYPAVEVGYCLSELQDEALVEFFENRQEEEQLERRGTHSMHKLSCPQGV</sequence>
<evidence type="ECO:0000259" key="5">
    <source>
        <dbReference type="Pfam" id="PF01082"/>
    </source>
</evidence>
<evidence type="ECO:0000256" key="1">
    <source>
        <dbReference type="ARBA" id="ARBA00010676"/>
    </source>
</evidence>
<accession>A0AA36G1U9</accession>
<dbReference type="GO" id="GO:0042420">
    <property type="term" value="P:dopamine catabolic process"/>
    <property type="evidence" value="ECO:0007669"/>
    <property type="project" value="TreeGrafter"/>
</dbReference>
<name>A0AA36G1U9_9BILA</name>
<keyword evidence="2" id="KW-1015">Disulfide bond</keyword>
<dbReference type="InterPro" id="IPR014784">
    <property type="entry name" value="Cu2_ascorb_mOase-like_C"/>
</dbReference>
<evidence type="ECO:0000259" key="6">
    <source>
        <dbReference type="Pfam" id="PF03712"/>
    </source>
</evidence>
<proteinExistence type="inferred from homology"/>
<dbReference type="GO" id="GO:0006589">
    <property type="term" value="P:octopamine biosynthetic process"/>
    <property type="evidence" value="ECO:0007669"/>
    <property type="project" value="TreeGrafter"/>
</dbReference>
<comment type="similarity">
    <text evidence="1">Belongs to the copper type II ascorbate-dependent monooxygenase family.</text>
</comment>
<dbReference type="PANTHER" id="PTHR10157">
    <property type="entry name" value="DOPAMINE BETA HYDROXYLASE RELATED"/>
    <property type="match status" value="1"/>
</dbReference>
<feature type="domain" description="Copper type II ascorbate-dependent monooxygenase N-terminal" evidence="5">
    <location>
        <begin position="376"/>
        <end position="490"/>
    </location>
</feature>
<dbReference type="AlphaFoldDB" id="A0AA36G1U9"/>
<dbReference type="FunFam" id="2.60.120.230:FF:000001">
    <property type="entry name" value="Monooxygenase, DBH-like 1"/>
    <property type="match status" value="2"/>
</dbReference>
<evidence type="ECO:0000313" key="8">
    <source>
        <dbReference type="Proteomes" id="UP001177023"/>
    </source>
</evidence>